<name>A0AAV3A9K4_PYXAD</name>
<accession>A0AAV3A9K4</accession>
<protein>
    <recommendedName>
        <fullName evidence="3">Leucine zipper transcription factor-like protein 1</fullName>
    </recommendedName>
</protein>
<feature type="compositionally biased region" description="Basic and acidic residues" evidence="8">
    <location>
        <begin position="266"/>
        <end position="277"/>
    </location>
</feature>
<gene>
    <name evidence="9" type="ORF">GDO54_014728</name>
</gene>
<evidence type="ECO:0000256" key="8">
    <source>
        <dbReference type="SAM" id="MobiDB-lite"/>
    </source>
</evidence>
<sequence>MAELSEQHRAEALSYIRFAQGKRQLRLKSVRSCFQDVRESRLMEDTYTAEEVSELLCGLESAVLSELELELINSAHTNVLLLQQVFQQAQHWHLTLHTDISELENRQLLEQVAELERSQDPQPGRGAKPRLAPLEGPSQLLHAEITRLQEDNDKLKGRLRTLESQVTSTLDHKNSAEAALRDLRRLVQEQEAPPPRNDPHLEDALANLKVEFQKTVGEHNASQRQLEENLTGTKHQLLHVQEQLAMAERELDKKFQETAAYRNMKDMLSKKNEQMKELRRRLAKYEPQD</sequence>
<comment type="function">
    <text evidence="6">Regulates ciliary localization of the BBSome complex. Together with the BBSome complex, controls SMO ciliary trafficking and contributes to the sonic hedgehog (SHH) pathway regulation. May play a role in neurite outgrowth. May have tumor suppressor function.</text>
</comment>
<keyword evidence="10" id="KW-1185">Reference proteome</keyword>
<reference evidence="9" key="1">
    <citation type="thesis" date="2020" institute="ProQuest LLC" country="789 East Eisenhower Parkway, Ann Arbor, MI, USA">
        <title>Comparative Genomics and Chromosome Evolution.</title>
        <authorList>
            <person name="Mudd A.B."/>
        </authorList>
    </citation>
    <scope>NUCLEOTIDE SEQUENCE</scope>
    <source>
        <strain evidence="9">1538</strain>
        <tissue evidence="9">Blood</tissue>
    </source>
</reference>
<keyword evidence="5" id="KW-0175">Coiled coil</keyword>
<comment type="similarity">
    <text evidence="2">Belongs to the LZTFL1 family.</text>
</comment>
<comment type="caution">
    <text evidence="9">The sequence shown here is derived from an EMBL/GenBank/DDBJ whole genome shotgun (WGS) entry which is preliminary data.</text>
</comment>
<evidence type="ECO:0000313" key="9">
    <source>
        <dbReference type="EMBL" id="DBA23854.1"/>
    </source>
</evidence>
<comment type="subcellular location">
    <subcellularLocation>
        <location evidence="1">Cytoplasm</location>
    </subcellularLocation>
</comment>
<dbReference type="Proteomes" id="UP001181693">
    <property type="component" value="Unassembled WGS sequence"/>
</dbReference>
<evidence type="ECO:0000256" key="5">
    <source>
        <dbReference type="ARBA" id="ARBA00023054"/>
    </source>
</evidence>
<organism evidence="9 10">
    <name type="scientific">Pyxicephalus adspersus</name>
    <name type="common">African bullfrog</name>
    <dbReference type="NCBI Taxonomy" id="30357"/>
    <lineage>
        <taxon>Eukaryota</taxon>
        <taxon>Metazoa</taxon>
        <taxon>Chordata</taxon>
        <taxon>Craniata</taxon>
        <taxon>Vertebrata</taxon>
        <taxon>Euteleostomi</taxon>
        <taxon>Amphibia</taxon>
        <taxon>Batrachia</taxon>
        <taxon>Anura</taxon>
        <taxon>Neobatrachia</taxon>
        <taxon>Ranoidea</taxon>
        <taxon>Pyxicephalidae</taxon>
        <taxon>Pyxicephalinae</taxon>
        <taxon>Pyxicephalus</taxon>
    </lineage>
</organism>
<evidence type="ECO:0000256" key="3">
    <source>
        <dbReference type="ARBA" id="ARBA00018920"/>
    </source>
</evidence>
<evidence type="ECO:0000256" key="1">
    <source>
        <dbReference type="ARBA" id="ARBA00004496"/>
    </source>
</evidence>
<dbReference type="InterPro" id="IPR026157">
    <property type="entry name" value="LZTFL1"/>
</dbReference>
<dbReference type="AlphaFoldDB" id="A0AAV3A9K4"/>
<dbReference type="GO" id="GO:0005737">
    <property type="term" value="C:cytoplasm"/>
    <property type="evidence" value="ECO:0007669"/>
    <property type="project" value="UniProtKB-SubCell"/>
</dbReference>
<evidence type="ECO:0000256" key="2">
    <source>
        <dbReference type="ARBA" id="ARBA00008868"/>
    </source>
</evidence>
<evidence type="ECO:0000256" key="4">
    <source>
        <dbReference type="ARBA" id="ARBA00022490"/>
    </source>
</evidence>
<evidence type="ECO:0000256" key="7">
    <source>
        <dbReference type="ARBA" id="ARBA00026004"/>
    </source>
</evidence>
<dbReference type="GO" id="GO:1903565">
    <property type="term" value="P:negative regulation of protein localization to cilium"/>
    <property type="evidence" value="ECO:0007669"/>
    <property type="project" value="TreeGrafter"/>
</dbReference>
<dbReference type="EMBL" id="DYDO01000006">
    <property type="protein sequence ID" value="DBA23854.1"/>
    <property type="molecule type" value="Genomic_DNA"/>
</dbReference>
<dbReference type="PANTHER" id="PTHR21635:SF0">
    <property type="entry name" value="LEUCINE ZIPPER TRANSCRIPTION FACTOR-LIKE PROTEIN 1"/>
    <property type="match status" value="1"/>
</dbReference>
<proteinExistence type="inferred from homology"/>
<feature type="region of interest" description="Disordered" evidence="8">
    <location>
        <begin position="115"/>
        <end position="136"/>
    </location>
</feature>
<feature type="region of interest" description="Disordered" evidence="8">
    <location>
        <begin position="266"/>
        <end position="289"/>
    </location>
</feature>
<comment type="subunit">
    <text evidence="7">Self-associates. Interacts with BBS9; the interaction mediates the association of LZTL1 with the BBsome complex and regulates BBSome ciliary trafficking.</text>
</comment>
<evidence type="ECO:0000256" key="6">
    <source>
        <dbReference type="ARBA" id="ARBA00024898"/>
    </source>
</evidence>
<keyword evidence="4" id="KW-0963">Cytoplasm</keyword>
<evidence type="ECO:0000313" key="10">
    <source>
        <dbReference type="Proteomes" id="UP001181693"/>
    </source>
</evidence>
<dbReference type="Pfam" id="PF15294">
    <property type="entry name" value="Leu_zip"/>
    <property type="match status" value="1"/>
</dbReference>
<dbReference type="PANTHER" id="PTHR21635">
    <property type="entry name" value="LEUCINE ZIPPER TRANSCRIPTION FACTOR LIKE"/>
    <property type="match status" value="1"/>
</dbReference>